<dbReference type="NCBIfam" id="TIGR03501">
    <property type="entry name" value="GlyGly_CTERM"/>
    <property type="match status" value="1"/>
</dbReference>
<comment type="catalytic activity">
    <reaction evidence="3">
        <text>[protein]-peptidylproline (omega=180) = [protein]-peptidylproline (omega=0)</text>
        <dbReference type="Rhea" id="RHEA:16237"/>
        <dbReference type="Rhea" id="RHEA-COMP:10747"/>
        <dbReference type="Rhea" id="RHEA-COMP:10748"/>
        <dbReference type="ChEBI" id="CHEBI:83833"/>
        <dbReference type="ChEBI" id="CHEBI:83834"/>
        <dbReference type="EC" id="5.2.1.8"/>
    </reaction>
</comment>
<dbReference type="InterPro" id="IPR029000">
    <property type="entry name" value="Cyclophilin-like_dom_sf"/>
</dbReference>
<evidence type="ECO:0000256" key="2">
    <source>
        <dbReference type="ARBA" id="ARBA00023235"/>
    </source>
</evidence>
<comment type="caution">
    <text evidence="5">The sequence shown here is derived from an EMBL/GenBank/DDBJ whole genome shotgun (WGS) entry which is preliminary data.</text>
</comment>
<comment type="similarity">
    <text evidence="3">Belongs to the cyclophilin-type PPIase family.</text>
</comment>
<dbReference type="Pfam" id="PF00160">
    <property type="entry name" value="Pro_isomerase"/>
    <property type="match status" value="1"/>
</dbReference>
<keyword evidence="3" id="KW-0732">Signal</keyword>
<organism evidence="5 6">
    <name type="scientific">Alishewanella agri BL06</name>
    <dbReference type="NCBI Taxonomy" id="1195246"/>
    <lineage>
        <taxon>Bacteria</taxon>
        <taxon>Pseudomonadati</taxon>
        <taxon>Pseudomonadota</taxon>
        <taxon>Gammaproteobacteria</taxon>
        <taxon>Alteromonadales</taxon>
        <taxon>Alteromonadaceae</taxon>
        <taxon>Alishewanella</taxon>
    </lineage>
</organism>
<accession>I9P188</accession>
<name>I9P188_9ALTE</name>
<feature type="domain" description="PPIase cyclophilin-type" evidence="4">
    <location>
        <begin position="32"/>
        <end position="192"/>
    </location>
</feature>
<keyword evidence="6" id="KW-1185">Reference proteome</keyword>
<dbReference type="PRINTS" id="PR00153">
    <property type="entry name" value="CSAPPISMRASE"/>
</dbReference>
<evidence type="ECO:0000313" key="5">
    <source>
        <dbReference type="EMBL" id="EIW88662.1"/>
    </source>
</evidence>
<gene>
    <name evidence="5" type="ORF">AGRI_10621</name>
</gene>
<dbReference type="InterPro" id="IPR002130">
    <property type="entry name" value="Cyclophilin-type_PPIase_dom"/>
</dbReference>
<feature type="signal peptide" evidence="3">
    <location>
        <begin position="1"/>
        <end position="25"/>
    </location>
</feature>
<dbReference type="EMBL" id="AKKU01000017">
    <property type="protein sequence ID" value="EIW88662.1"/>
    <property type="molecule type" value="Genomic_DNA"/>
</dbReference>
<dbReference type="STRING" id="1195246.AGRI_10621"/>
<evidence type="ECO:0000313" key="6">
    <source>
        <dbReference type="Proteomes" id="UP000035062"/>
    </source>
</evidence>
<dbReference type="PANTHER" id="PTHR43246">
    <property type="entry name" value="PEPTIDYL-PROLYL CIS-TRANS ISOMERASE CYP38, CHLOROPLASTIC"/>
    <property type="match status" value="1"/>
</dbReference>
<dbReference type="InterPro" id="IPR020008">
    <property type="entry name" value="GlyGly_CTERM"/>
</dbReference>
<comment type="function">
    <text evidence="3">PPIases accelerate the folding of proteins. It catalyzes the cis-trans isomerization of proline imidic peptide bonds in oligopeptides.</text>
</comment>
<dbReference type="RefSeq" id="WP_008984958.1">
    <property type="nucleotide sequence ID" value="NZ_AKKU01000017.1"/>
</dbReference>
<keyword evidence="2 3" id="KW-0413">Isomerase</keyword>
<protein>
    <recommendedName>
        <fullName evidence="3">Peptidyl-prolyl cis-trans isomerase</fullName>
        <shortName evidence="3">PPIase</shortName>
        <ecNumber evidence="3">5.2.1.8</ecNumber>
    </recommendedName>
</protein>
<reference evidence="5 6" key="1">
    <citation type="journal article" date="2012" name="J. Bacteriol.">
        <title>Genome Sequence of Pectin-Degrading Alishewanella agri, Isolated from Landfill Soil.</title>
        <authorList>
            <person name="Kim J."/>
            <person name="Jung J."/>
            <person name="Sung J.S."/>
            <person name="Chun J."/>
            <person name="Park W."/>
        </authorList>
    </citation>
    <scope>NUCLEOTIDE SEQUENCE [LARGE SCALE GENOMIC DNA]</scope>
    <source>
        <strain evidence="5 6">BL06</strain>
    </source>
</reference>
<dbReference type="EC" id="5.2.1.8" evidence="3"/>
<proteinExistence type="inferred from homology"/>
<dbReference type="PATRIC" id="fig|1195246.3.peg.2104"/>
<dbReference type="PROSITE" id="PS50072">
    <property type="entry name" value="CSA_PPIASE_2"/>
    <property type="match status" value="1"/>
</dbReference>
<keyword evidence="1 3" id="KW-0697">Rotamase</keyword>
<evidence type="ECO:0000259" key="4">
    <source>
        <dbReference type="PROSITE" id="PS50072"/>
    </source>
</evidence>
<dbReference type="GO" id="GO:0003755">
    <property type="term" value="F:peptidyl-prolyl cis-trans isomerase activity"/>
    <property type="evidence" value="ECO:0007669"/>
    <property type="project" value="UniProtKB-UniRule"/>
</dbReference>
<dbReference type="InterPro" id="IPR044665">
    <property type="entry name" value="E_coli_cyclophilin_A-like"/>
</dbReference>
<sequence>MQFTKKLIAGAALLVGSALSFSSQATIVEFRTSLGNFEVNLFDETTPETVANFLKYVEAERYNNSVIHRMVPDFVVQGGGLYYPGELPLKSIRTFPAVKNEKKWSNRRGTIAMAKLDGQPDSATSQWFFNLKDNHAGDARLDSQNGGFTVFGQISAQGLEILDQIAELKRFNMGGAATSIPLRDYTAADAAAGKTVTPDNLVMIESIVVVDDRPDTAAGLSPVANEAQVDAPVQEEDNSSSGGAVNFLLLLLLPLAWLRRRVKN</sequence>
<evidence type="ECO:0000256" key="3">
    <source>
        <dbReference type="RuleBase" id="RU363019"/>
    </source>
</evidence>
<feature type="chain" id="PRO_5006526322" description="Peptidyl-prolyl cis-trans isomerase" evidence="3">
    <location>
        <begin position="26"/>
        <end position="264"/>
    </location>
</feature>
<dbReference type="AlphaFoldDB" id="I9P188"/>
<dbReference type="Gene3D" id="2.40.100.10">
    <property type="entry name" value="Cyclophilin-like"/>
    <property type="match status" value="1"/>
</dbReference>
<dbReference type="Proteomes" id="UP000035062">
    <property type="component" value="Unassembled WGS sequence"/>
</dbReference>
<evidence type="ECO:0000256" key="1">
    <source>
        <dbReference type="ARBA" id="ARBA00023110"/>
    </source>
</evidence>
<dbReference type="eggNOG" id="COG0652">
    <property type="taxonomic scope" value="Bacteria"/>
</dbReference>
<dbReference type="SUPFAM" id="SSF50891">
    <property type="entry name" value="Cyclophilin-like"/>
    <property type="match status" value="1"/>
</dbReference>